<proteinExistence type="predicted"/>
<sequence length="36" mass="4156">NRRFRLREMLPRLATAMMQSTPCPEPVLRAASNFHG</sequence>
<evidence type="ECO:0000313" key="1">
    <source>
        <dbReference type="EMBL" id="MCC4619225.1"/>
    </source>
</evidence>
<dbReference type="EMBL" id="JAJGQJ010000005">
    <property type="protein sequence ID" value="MCC4619225.1"/>
    <property type="molecule type" value="Genomic_DNA"/>
</dbReference>
<evidence type="ECO:0000313" key="2">
    <source>
        <dbReference type="Proteomes" id="UP001199206"/>
    </source>
</evidence>
<accession>A0ABS8HB52</accession>
<dbReference type="Proteomes" id="UP001199206">
    <property type="component" value="Unassembled WGS sequence"/>
</dbReference>
<comment type="caution">
    <text evidence="1">The sequence shown here is derived from an EMBL/GenBank/DDBJ whole genome shotgun (WGS) entry which is preliminary data.</text>
</comment>
<reference evidence="1 2" key="1">
    <citation type="submission" date="2021-10" db="EMBL/GenBank/DDBJ databases">
        <title>Genome sequencing of Xanthomonas strains from NCPPB.</title>
        <authorList>
            <person name="Hussein R."/>
            <person name="Harrison J."/>
            <person name="Studholme D.J."/>
            <person name="Vicente J."/>
            <person name="Grant M."/>
        </authorList>
    </citation>
    <scope>NUCLEOTIDE SEQUENCE [LARGE SCALE GENOMIC DNA]</scope>
    <source>
        <strain evidence="1 2">NCPPB 101</strain>
    </source>
</reference>
<feature type="non-terminal residue" evidence="1">
    <location>
        <position position="1"/>
    </location>
</feature>
<gene>
    <name evidence="1" type="ORF">LL965_03700</name>
</gene>
<name>A0ABS8HB52_9XANT</name>
<protein>
    <submittedName>
        <fullName evidence="1">IS1595 family transposase</fullName>
    </submittedName>
</protein>
<keyword evidence="2" id="KW-1185">Reference proteome</keyword>
<organism evidence="1 2">
    <name type="scientific">Xanthomonas cassavae CFBP 4642</name>
    <dbReference type="NCBI Taxonomy" id="1219375"/>
    <lineage>
        <taxon>Bacteria</taxon>
        <taxon>Pseudomonadati</taxon>
        <taxon>Pseudomonadota</taxon>
        <taxon>Gammaproteobacteria</taxon>
        <taxon>Lysobacterales</taxon>
        <taxon>Lysobacteraceae</taxon>
        <taxon>Xanthomonas</taxon>
    </lineage>
</organism>